<keyword evidence="2 4" id="KW-0418">Kinase</keyword>
<dbReference type="InterPro" id="IPR011611">
    <property type="entry name" value="PfkB_dom"/>
</dbReference>
<feature type="domain" description="Carbohydrate kinase PfkB" evidence="3">
    <location>
        <begin position="8"/>
        <end position="299"/>
    </location>
</feature>
<dbReference type="OrthoDB" id="9813569at2"/>
<dbReference type="RefSeq" id="WP_073067866.1">
    <property type="nucleotide sequence ID" value="NZ_FQUS01000027.1"/>
</dbReference>
<keyword evidence="1" id="KW-0808">Transferase</keyword>
<gene>
    <name evidence="4" type="ORF">SAMN05443144_12736</name>
</gene>
<dbReference type="GO" id="GO:0006796">
    <property type="term" value="P:phosphate-containing compound metabolic process"/>
    <property type="evidence" value="ECO:0007669"/>
    <property type="project" value="UniProtKB-ARBA"/>
</dbReference>
<organism evidence="4 5">
    <name type="scientific">Fodinibius roseus</name>
    <dbReference type="NCBI Taxonomy" id="1194090"/>
    <lineage>
        <taxon>Bacteria</taxon>
        <taxon>Pseudomonadati</taxon>
        <taxon>Balneolota</taxon>
        <taxon>Balneolia</taxon>
        <taxon>Balneolales</taxon>
        <taxon>Balneolaceae</taxon>
        <taxon>Fodinibius</taxon>
    </lineage>
</organism>
<evidence type="ECO:0000313" key="4">
    <source>
        <dbReference type="EMBL" id="SHG40763.1"/>
    </source>
</evidence>
<evidence type="ECO:0000259" key="3">
    <source>
        <dbReference type="Pfam" id="PF00294"/>
    </source>
</evidence>
<evidence type="ECO:0000256" key="2">
    <source>
        <dbReference type="ARBA" id="ARBA00022777"/>
    </source>
</evidence>
<dbReference type="InterPro" id="IPR029056">
    <property type="entry name" value="Ribokinase-like"/>
</dbReference>
<dbReference type="Gene3D" id="3.40.1190.20">
    <property type="match status" value="1"/>
</dbReference>
<protein>
    <submittedName>
        <fullName evidence="4">Sugar or nucleoside kinase, ribokinase family</fullName>
    </submittedName>
</protein>
<name>A0A1M5JL65_9BACT</name>
<dbReference type="PRINTS" id="PR00990">
    <property type="entry name" value="RIBOKINASE"/>
</dbReference>
<dbReference type="SUPFAM" id="SSF53613">
    <property type="entry name" value="Ribokinase-like"/>
    <property type="match status" value="1"/>
</dbReference>
<accession>A0A1M5JL65</accession>
<dbReference type="Proteomes" id="UP000184041">
    <property type="component" value="Unassembled WGS sequence"/>
</dbReference>
<dbReference type="STRING" id="1194090.SAMN05443144_12736"/>
<keyword evidence="5" id="KW-1185">Reference proteome</keyword>
<reference evidence="4 5" key="1">
    <citation type="submission" date="2016-11" db="EMBL/GenBank/DDBJ databases">
        <authorList>
            <person name="Jaros S."/>
            <person name="Januszkiewicz K."/>
            <person name="Wedrychowicz H."/>
        </authorList>
    </citation>
    <scope>NUCLEOTIDE SEQUENCE [LARGE SCALE GENOMIC DNA]</scope>
    <source>
        <strain evidence="4 5">DSM 21986</strain>
    </source>
</reference>
<dbReference type="Pfam" id="PF00294">
    <property type="entry name" value="PfkB"/>
    <property type="match status" value="1"/>
</dbReference>
<dbReference type="PANTHER" id="PTHR10584">
    <property type="entry name" value="SUGAR KINASE"/>
    <property type="match status" value="1"/>
</dbReference>
<dbReference type="GO" id="GO:0016301">
    <property type="term" value="F:kinase activity"/>
    <property type="evidence" value="ECO:0007669"/>
    <property type="project" value="UniProtKB-KW"/>
</dbReference>
<evidence type="ECO:0000313" key="5">
    <source>
        <dbReference type="Proteomes" id="UP000184041"/>
    </source>
</evidence>
<dbReference type="AlphaFoldDB" id="A0A1M5JL65"/>
<dbReference type="PANTHER" id="PTHR10584:SF166">
    <property type="entry name" value="RIBOKINASE"/>
    <property type="match status" value="1"/>
</dbReference>
<dbReference type="InterPro" id="IPR002139">
    <property type="entry name" value="Ribo/fructo_kinase"/>
</dbReference>
<proteinExistence type="predicted"/>
<dbReference type="EMBL" id="FQUS01000027">
    <property type="protein sequence ID" value="SHG40763.1"/>
    <property type="molecule type" value="Genomic_DNA"/>
</dbReference>
<sequence length="321" mass="34832">MSQDKKFDVMVVGELNVDLILNKLNKPPQFGKEQLADEMTLTLGSSTAIYAANSNSLGVDVAFCGKVGTDQFGSLVMNALADKGVNTDYVITDDQLKTGATVIFRYENDRMMVTHPGAMNHMTVPEVPDELFEKSRHIHTSAVFLQPGIKKDLVPLFRKAKAFGLTTSMDTQWDPEEEWDLDFERLLPLLDFFLPNDQELLQLTGASDVDGALEQLSGYDTCIVVKCGERGAVMQKDGTKHAIPAYDVSGNFVDAVGAGDSFNAGFIHGFVQGKPLKECLAAGNLAAAVSTTAAGGTDGIQNYRQVTELGNTLQLRGEKQE</sequence>
<evidence type="ECO:0000256" key="1">
    <source>
        <dbReference type="ARBA" id="ARBA00022679"/>
    </source>
</evidence>